<dbReference type="InterPro" id="IPR050613">
    <property type="entry name" value="Sec_Metabolite_Reg"/>
</dbReference>
<keyword evidence="6" id="KW-1185">Reference proteome</keyword>
<feature type="region of interest" description="Disordered" evidence="3">
    <location>
        <begin position="684"/>
        <end position="722"/>
    </location>
</feature>
<evidence type="ECO:0000256" key="1">
    <source>
        <dbReference type="ARBA" id="ARBA00004123"/>
    </source>
</evidence>
<dbReference type="PANTHER" id="PTHR31001">
    <property type="entry name" value="UNCHARACTERIZED TRANSCRIPTIONAL REGULATORY PROTEIN"/>
    <property type="match status" value="1"/>
</dbReference>
<dbReference type="OrthoDB" id="424974at2759"/>
<name>A0A0C2YV45_HEBCY</name>
<dbReference type="Proteomes" id="UP000053424">
    <property type="component" value="Unassembled WGS sequence"/>
</dbReference>
<dbReference type="AlphaFoldDB" id="A0A0C2YV45"/>
<gene>
    <name evidence="5" type="ORF">M413DRAFT_17792</name>
</gene>
<evidence type="ECO:0000256" key="3">
    <source>
        <dbReference type="SAM" id="MobiDB-lite"/>
    </source>
</evidence>
<accession>A0A0C2YV45</accession>
<evidence type="ECO:0000313" key="5">
    <source>
        <dbReference type="EMBL" id="KIM44892.1"/>
    </source>
</evidence>
<dbReference type="GO" id="GO:0003677">
    <property type="term" value="F:DNA binding"/>
    <property type="evidence" value="ECO:0007669"/>
    <property type="project" value="InterPro"/>
</dbReference>
<dbReference type="PANTHER" id="PTHR31001:SF56">
    <property type="entry name" value="ZN(2)-C6 FUNGAL-TYPE DOMAIN-CONTAINING PROTEIN"/>
    <property type="match status" value="1"/>
</dbReference>
<keyword evidence="2" id="KW-0539">Nucleus</keyword>
<protein>
    <recommendedName>
        <fullName evidence="4">Xylanolytic transcriptional activator regulatory domain-containing protein</fullName>
    </recommendedName>
</protein>
<feature type="domain" description="Xylanolytic transcriptional activator regulatory" evidence="4">
    <location>
        <begin position="339"/>
        <end position="412"/>
    </location>
</feature>
<dbReference type="Pfam" id="PF04082">
    <property type="entry name" value="Fungal_trans"/>
    <property type="match status" value="1"/>
</dbReference>
<organism evidence="5 6">
    <name type="scientific">Hebeloma cylindrosporum</name>
    <dbReference type="NCBI Taxonomy" id="76867"/>
    <lineage>
        <taxon>Eukaryota</taxon>
        <taxon>Fungi</taxon>
        <taxon>Dikarya</taxon>
        <taxon>Basidiomycota</taxon>
        <taxon>Agaricomycotina</taxon>
        <taxon>Agaricomycetes</taxon>
        <taxon>Agaricomycetidae</taxon>
        <taxon>Agaricales</taxon>
        <taxon>Agaricineae</taxon>
        <taxon>Hymenogastraceae</taxon>
        <taxon>Hebeloma</taxon>
    </lineage>
</organism>
<dbReference type="GO" id="GO:0006351">
    <property type="term" value="P:DNA-templated transcription"/>
    <property type="evidence" value="ECO:0007669"/>
    <property type="project" value="InterPro"/>
</dbReference>
<dbReference type="CDD" id="cd12148">
    <property type="entry name" value="fungal_TF_MHR"/>
    <property type="match status" value="1"/>
</dbReference>
<dbReference type="GO" id="GO:0005634">
    <property type="term" value="C:nucleus"/>
    <property type="evidence" value="ECO:0007669"/>
    <property type="project" value="UniProtKB-SubCell"/>
</dbReference>
<sequence length="850" mass="94591">MPASPYSQRDDPASSSLVARQPKRRGVALSCAECRRFVFPCSRSFPCSNCVKKGCAAICPEGSLTTGKGNRFVLANTEALHEKITALANRVRQLEDGLAEAHSHNSQTPHPLLSEDLLQIKRPLERERQDVPQVDEKPETEDTIDSLGSLSISNDGRSTFFGQTANSWNEEGSDEEDSQPSVHDSPGPTDDIAWMSYAFPFSPPISKALEDVRQSIMNRLPLQSEAKALSDLYFRHAAWMYAPISEKDYLEIFRQVYDPDAFNEPIAAQSLGLFCIVLAIGVLVDLERPAHSPEAMAFYHLARGALSIDSVLEEQSVTAIQALLLMCHFMFLSEISSPRWAVMGMVVKLAQSVSIHRDSGKWKLDPEQTLKRRELFYELLTYDSWQSLTFGRPPSLSSSHIDNQLPHQTTKNAAGQVEMSFAAWKHRFSAHCLSVVHDEAFGTRNPNYKAIQELDKKVRNWYVPPSLQVPGFGAAKLVSTEVEQPSVQLTMQRYVAFAIKEISGCLFMKIRLSSDYLFDEALFYMHRGFFAQALEDNPADPMGSKYSPSVLAAYSSATSFVGLIESLFHQHPQLTERMWFLFTHVFSCAIVLGSIAAKSQMGLSRSALSHLDSAYSLFTQVSDTARAGKILPILAKLRERAVAAQGTGAPPLQSETATRLSFYGPKIKSEVDELSALGGMTRLVSRRSPSSPSLSSPTSQHSSPPAAPESQVYPTPPQESSSLNTWQTYTHIQNLNVNINMGPNDYFSNSLPISPEVPQEEMSMLYQMPHMQQQHQQMQQQHHHHPRLQQGMPMDTSPHGPSYYGNGYGQGYGNGNGNGYLVSNLGPRMRTPPTHDFQDSWLNFMAPYKP</sequence>
<evidence type="ECO:0000256" key="2">
    <source>
        <dbReference type="ARBA" id="ARBA00023242"/>
    </source>
</evidence>
<feature type="region of interest" description="Disordered" evidence="3">
    <location>
        <begin position="126"/>
        <end position="189"/>
    </location>
</feature>
<reference evidence="5 6" key="1">
    <citation type="submission" date="2014-04" db="EMBL/GenBank/DDBJ databases">
        <authorList>
            <consortium name="DOE Joint Genome Institute"/>
            <person name="Kuo A."/>
            <person name="Gay G."/>
            <person name="Dore J."/>
            <person name="Kohler A."/>
            <person name="Nagy L.G."/>
            <person name="Floudas D."/>
            <person name="Copeland A."/>
            <person name="Barry K.W."/>
            <person name="Cichocki N."/>
            <person name="Veneault-Fourrey C."/>
            <person name="LaButti K."/>
            <person name="Lindquist E.A."/>
            <person name="Lipzen A."/>
            <person name="Lundell T."/>
            <person name="Morin E."/>
            <person name="Murat C."/>
            <person name="Sun H."/>
            <person name="Tunlid A."/>
            <person name="Henrissat B."/>
            <person name="Grigoriev I.V."/>
            <person name="Hibbett D.S."/>
            <person name="Martin F."/>
            <person name="Nordberg H.P."/>
            <person name="Cantor M.N."/>
            <person name="Hua S.X."/>
        </authorList>
    </citation>
    <scope>NUCLEOTIDE SEQUENCE [LARGE SCALE GENOMIC DNA]</scope>
    <source>
        <strain evidence="6">h7</strain>
    </source>
</reference>
<dbReference type="GO" id="GO:0008270">
    <property type="term" value="F:zinc ion binding"/>
    <property type="evidence" value="ECO:0007669"/>
    <property type="project" value="InterPro"/>
</dbReference>
<evidence type="ECO:0000259" key="4">
    <source>
        <dbReference type="SMART" id="SM00906"/>
    </source>
</evidence>
<dbReference type="STRING" id="686832.A0A0C2YV45"/>
<dbReference type="HOGENOM" id="CLU_007340_4_1_1"/>
<dbReference type="SMART" id="SM00906">
    <property type="entry name" value="Fungal_trans"/>
    <property type="match status" value="1"/>
</dbReference>
<evidence type="ECO:0000313" key="6">
    <source>
        <dbReference type="Proteomes" id="UP000053424"/>
    </source>
</evidence>
<feature type="compositionally biased region" description="Polar residues" evidence="3">
    <location>
        <begin position="146"/>
        <end position="170"/>
    </location>
</feature>
<comment type="subcellular location">
    <subcellularLocation>
        <location evidence="1">Nucleus</location>
    </subcellularLocation>
</comment>
<dbReference type="EMBL" id="KN831773">
    <property type="protein sequence ID" value="KIM44892.1"/>
    <property type="molecule type" value="Genomic_DNA"/>
</dbReference>
<feature type="compositionally biased region" description="Low complexity" evidence="3">
    <location>
        <begin position="686"/>
        <end position="704"/>
    </location>
</feature>
<feature type="compositionally biased region" description="Basic and acidic residues" evidence="3">
    <location>
        <begin position="126"/>
        <end position="137"/>
    </location>
</feature>
<proteinExistence type="predicted"/>
<dbReference type="InterPro" id="IPR007219">
    <property type="entry name" value="XnlR_reg_dom"/>
</dbReference>
<reference evidence="6" key="2">
    <citation type="submission" date="2015-01" db="EMBL/GenBank/DDBJ databases">
        <title>Evolutionary Origins and Diversification of the Mycorrhizal Mutualists.</title>
        <authorList>
            <consortium name="DOE Joint Genome Institute"/>
            <consortium name="Mycorrhizal Genomics Consortium"/>
            <person name="Kohler A."/>
            <person name="Kuo A."/>
            <person name="Nagy L.G."/>
            <person name="Floudas D."/>
            <person name="Copeland A."/>
            <person name="Barry K.W."/>
            <person name="Cichocki N."/>
            <person name="Veneault-Fourrey C."/>
            <person name="LaButti K."/>
            <person name="Lindquist E.A."/>
            <person name="Lipzen A."/>
            <person name="Lundell T."/>
            <person name="Morin E."/>
            <person name="Murat C."/>
            <person name="Riley R."/>
            <person name="Ohm R."/>
            <person name="Sun H."/>
            <person name="Tunlid A."/>
            <person name="Henrissat B."/>
            <person name="Grigoriev I.V."/>
            <person name="Hibbett D.S."/>
            <person name="Martin F."/>
        </authorList>
    </citation>
    <scope>NUCLEOTIDE SEQUENCE [LARGE SCALE GENOMIC DNA]</scope>
    <source>
        <strain evidence="6">h7</strain>
    </source>
</reference>